<evidence type="ECO:0000256" key="3">
    <source>
        <dbReference type="ARBA" id="ARBA00022729"/>
    </source>
</evidence>
<evidence type="ECO:0000256" key="4">
    <source>
        <dbReference type="ARBA" id="ARBA00023263"/>
    </source>
</evidence>
<dbReference type="GO" id="GO:0043709">
    <property type="term" value="P:cell adhesion involved in single-species biofilm formation"/>
    <property type="evidence" value="ECO:0007669"/>
    <property type="project" value="TreeGrafter"/>
</dbReference>
<keyword evidence="3" id="KW-0732">Signal</keyword>
<organism evidence="6">
    <name type="scientific">Pseudomonas putida</name>
    <name type="common">Arthrobacter siderocapsulatus</name>
    <dbReference type="NCBI Taxonomy" id="303"/>
    <lineage>
        <taxon>Bacteria</taxon>
        <taxon>Pseudomonadati</taxon>
        <taxon>Pseudomonadota</taxon>
        <taxon>Gammaproteobacteria</taxon>
        <taxon>Pseudomonadales</taxon>
        <taxon>Pseudomonadaceae</taxon>
        <taxon>Pseudomonas</taxon>
    </lineage>
</organism>
<evidence type="ECO:0000256" key="1">
    <source>
        <dbReference type="ARBA" id="ARBA00004561"/>
    </source>
</evidence>
<protein>
    <submittedName>
        <fullName evidence="6">Type-1 fimbrial protein, A chain</fullName>
    </submittedName>
</protein>
<dbReference type="Pfam" id="PF00419">
    <property type="entry name" value="Fimbrial"/>
    <property type="match status" value="1"/>
</dbReference>
<name>A0A1B2F4N2_PSEPU</name>
<reference evidence="6" key="1">
    <citation type="submission" date="2016-07" db="EMBL/GenBank/DDBJ databases">
        <title>New class B carbapenemase carried by novel plasmid in Pseudomonas putida enviromental strain in eastern Amazonia.</title>
        <authorList>
            <person name="Souza C.O."/>
            <person name="Lima K.V."/>
            <person name="Brasiliense D.M."/>
            <person name="Perez-Chaparro P.J."/>
            <person name="Mamizuka E.M."/>
            <person name="Lima M.O."/>
            <person name="Lima L.N."/>
            <person name="McCulloch J.A."/>
        </authorList>
    </citation>
    <scope>NUCLEOTIDE SEQUENCE [LARGE SCALE GENOMIC DNA]</scope>
    <source>
        <strain evidence="6">IEC33019</strain>
    </source>
</reference>
<dbReference type="EMBL" id="CP016634">
    <property type="protein sequence ID" value="ANY87023.1"/>
    <property type="molecule type" value="Genomic_DNA"/>
</dbReference>
<keyword evidence="4" id="KW-0281">Fimbrium</keyword>
<dbReference type="Gene3D" id="2.60.40.3310">
    <property type="match status" value="1"/>
</dbReference>
<dbReference type="InterPro" id="IPR050263">
    <property type="entry name" value="Bact_Fimbrial_Adh_Pro"/>
</dbReference>
<evidence type="ECO:0000256" key="2">
    <source>
        <dbReference type="ARBA" id="ARBA00006671"/>
    </source>
</evidence>
<evidence type="ECO:0000313" key="6">
    <source>
        <dbReference type="EMBL" id="ANY87023.1"/>
    </source>
</evidence>
<dbReference type="AlphaFoldDB" id="A0A1B2F4N2"/>
<feature type="domain" description="Fimbrial-type adhesion" evidence="5">
    <location>
        <begin position="158"/>
        <end position="299"/>
    </location>
</feature>
<proteinExistence type="inferred from homology"/>
<dbReference type="PANTHER" id="PTHR33420">
    <property type="entry name" value="FIMBRIAL SUBUNIT ELFA-RELATED"/>
    <property type="match status" value="1"/>
</dbReference>
<dbReference type="InterPro" id="IPR008966">
    <property type="entry name" value="Adhesion_dom_sf"/>
</dbReference>
<evidence type="ECO:0000259" key="5">
    <source>
        <dbReference type="Pfam" id="PF00419"/>
    </source>
</evidence>
<dbReference type="PANTHER" id="PTHR33420:SF3">
    <property type="entry name" value="FIMBRIAL SUBUNIT ELFA"/>
    <property type="match status" value="1"/>
</dbReference>
<dbReference type="InterPro" id="IPR000259">
    <property type="entry name" value="Adhesion_dom_fimbrial"/>
</dbReference>
<dbReference type="SUPFAM" id="SSF49401">
    <property type="entry name" value="Bacterial adhesins"/>
    <property type="match status" value="1"/>
</dbReference>
<dbReference type="Gene3D" id="2.60.40.1090">
    <property type="entry name" value="Fimbrial-type adhesion domain"/>
    <property type="match status" value="1"/>
</dbReference>
<comment type="similarity">
    <text evidence="2">Belongs to the fimbrial protein family.</text>
</comment>
<dbReference type="InterPro" id="IPR036937">
    <property type="entry name" value="Adhesion_dom_fimbrial_sf"/>
</dbReference>
<gene>
    <name evidence="6" type="primary">fimA_1</name>
    <name evidence="6" type="ORF">IEC33019_1455</name>
</gene>
<accession>A0A1B2F4N2</accession>
<dbReference type="GO" id="GO:0009289">
    <property type="term" value="C:pilus"/>
    <property type="evidence" value="ECO:0007669"/>
    <property type="project" value="UniProtKB-SubCell"/>
</dbReference>
<sequence>MFCAMDKAYAACSGDAKRFISYSGPANITIPRDATDGTVLYSETQVMPKSEFRCTTQQLWGLGLAPGRGTPPEATVQEFPLGASGLKFRIMALLGNGPAYLASLDPLRAGNYNLGGDLVLEIFKSGVLAPSSVVKAGDLGTVQYGTHMIASLALSQAINVVAASCETPDVSVAMGDDYKLDDFGGPGSTTRQVPFNLQLNNCPKGIAKIDYQLQALTPVIDSAQGVVGLNPSSTALGIGLQIKDASGVPVPLNTPRTFSGYDTNGGNFMIPLTASYYRLATESLRAGSANTEVTFIMSYL</sequence>
<comment type="subcellular location">
    <subcellularLocation>
        <location evidence="1">Fimbrium</location>
    </subcellularLocation>
</comment>